<dbReference type="PANTHER" id="PTHR22789:SF0">
    <property type="entry name" value="3-OXO-TETRONATE 4-PHOSPHATE DECARBOXYLASE-RELATED"/>
    <property type="match status" value="1"/>
</dbReference>
<dbReference type="Gene3D" id="3.40.225.10">
    <property type="entry name" value="Class II aldolase/adducin N-terminal domain"/>
    <property type="match status" value="1"/>
</dbReference>
<protein>
    <submittedName>
        <fullName evidence="4">Class II aldolase and Adducin N-terminal domain-containing protein</fullName>
    </submittedName>
</protein>
<name>A0A9W9SDJ1_9EURO</name>
<dbReference type="EMBL" id="JAPZBU010000012">
    <property type="protein sequence ID" value="KAJ5376638.1"/>
    <property type="molecule type" value="Genomic_DNA"/>
</dbReference>
<evidence type="ECO:0000259" key="3">
    <source>
        <dbReference type="SMART" id="SM01007"/>
    </source>
</evidence>
<dbReference type="SMART" id="SM01007">
    <property type="entry name" value="Aldolase_II"/>
    <property type="match status" value="1"/>
</dbReference>
<dbReference type="PANTHER" id="PTHR22789">
    <property type="entry name" value="FUCULOSE PHOSPHATE ALDOLASE"/>
    <property type="match status" value="1"/>
</dbReference>
<proteinExistence type="predicted"/>
<reference evidence="4" key="2">
    <citation type="journal article" date="2023" name="IMA Fungus">
        <title>Comparative genomic study of the Penicillium genus elucidates a diverse pangenome and 15 lateral gene transfer events.</title>
        <authorList>
            <person name="Petersen C."/>
            <person name="Sorensen T."/>
            <person name="Nielsen M.R."/>
            <person name="Sondergaard T.E."/>
            <person name="Sorensen J.L."/>
            <person name="Fitzpatrick D.A."/>
            <person name="Frisvad J.C."/>
            <person name="Nielsen K.L."/>
        </authorList>
    </citation>
    <scope>NUCLEOTIDE SEQUENCE</scope>
    <source>
        <strain evidence="4">IBT 29677</strain>
    </source>
</reference>
<dbReference type="OrthoDB" id="2932980at2759"/>
<dbReference type="GO" id="GO:0046872">
    <property type="term" value="F:metal ion binding"/>
    <property type="evidence" value="ECO:0007669"/>
    <property type="project" value="UniProtKB-KW"/>
</dbReference>
<comment type="caution">
    <text evidence="4">The sequence shown here is derived from an EMBL/GenBank/DDBJ whole genome shotgun (WGS) entry which is preliminary data.</text>
</comment>
<dbReference type="AlphaFoldDB" id="A0A9W9SDJ1"/>
<sequence>MAAQNSDTYPTMSMSDTQTALDSIYRTLISGCHILHYHRILDAYGHLSVRHPTRSDVFLMPKNMAPATVSSPADIVQYHVEDASPVISSSPPGYVERFIHSAIYKNYPEVQSVVHSHSPEVLPYTITGSSVPTFDIANFYHEGDIQDLLVRNGRLGENLSGYFSTDSTQCLQPVVLMRGHGFTAVGKGIEESIFRAIYTAQNASTQTTALALSSSAGVRKNGVASELHYLNQSEISPTTEMTEWSFMRPWRLWVREVDAEGLYVNLA</sequence>
<dbReference type="InterPro" id="IPR036409">
    <property type="entry name" value="Aldolase_II/adducin_N_sf"/>
</dbReference>
<dbReference type="GO" id="GO:0005829">
    <property type="term" value="C:cytosol"/>
    <property type="evidence" value="ECO:0007669"/>
    <property type="project" value="TreeGrafter"/>
</dbReference>
<dbReference type="GO" id="GO:0016832">
    <property type="term" value="F:aldehyde-lyase activity"/>
    <property type="evidence" value="ECO:0007669"/>
    <property type="project" value="TreeGrafter"/>
</dbReference>
<dbReference type="GO" id="GO:0019323">
    <property type="term" value="P:pentose catabolic process"/>
    <property type="evidence" value="ECO:0007669"/>
    <property type="project" value="TreeGrafter"/>
</dbReference>
<organism evidence="4 5">
    <name type="scientific">Penicillium cosmopolitanum</name>
    <dbReference type="NCBI Taxonomy" id="1131564"/>
    <lineage>
        <taxon>Eukaryota</taxon>
        <taxon>Fungi</taxon>
        <taxon>Dikarya</taxon>
        <taxon>Ascomycota</taxon>
        <taxon>Pezizomycotina</taxon>
        <taxon>Eurotiomycetes</taxon>
        <taxon>Eurotiomycetidae</taxon>
        <taxon>Eurotiales</taxon>
        <taxon>Aspergillaceae</taxon>
        <taxon>Penicillium</taxon>
    </lineage>
</organism>
<evidence type="ECO:0000313" key="5">
    <source>
        <dbReference type="Proteomes" id="UP001147747"/>
    </source>
</evidence>
<evidence type="ECO:0000256" key="2">
    <source>
        <dbReference type="ARBA" id="ARBA00023239"/>
    </source>
</evidence>
<dbReference type="RefSeq" id="XP_056481668.1">
    <property type="nucleotide sequence ID" value="XM_056638161.1"/>
</dbReference>
<dbReference type="Proteomes" id="UP001147747">
    <property type="component" value="Unassembled WGS sequence"/>
</dbReference>
<reference evidence="4" key="1">
    <citation type="submission" date="2022-12" db="EMBL/GenBank/DDBJ databases">
        <authorList>
            <person name="Petersen C."/>
        </authorList>
    </citation>
    <scope>NUCLEOTIDE SEQUENCE</scope>
    <source>
        <strain evidence="4">IBT 29677</strain>
    </source>
</reference>
<keyword evidence="1" id="KW-0479">Metal-binding</keyword>
<dbReference type="GeneID" id="81377141"/>
<dbReference type="InterPro" id="IPR001303">
    <property type="entry name" value="Aldolase_II/adducin_N"/>
</dbReference>
<dbReference type="InterPro" id="IPR050197">
    <property type="entry name" value="Aldolase_class_II_sugar_metab"/>
</dbReference>
<feature type="domain" description="Class II aldolase/adducin N-terminal" evidence="3">
    <location>
        <begin position="26"/>
        <end position="207"/>
    </location>
</feature>
<evidence type="ECO:0000313" key="4">
    <source>
        <dbReference type="EMBL" id="KAJ5376638.1"/>
    </source>
</evidence>
<keyword evidence="2" id="KW-0456">Lyase</keyword>
<accession>A0A9W9SDJ1</accession>
<evidence type="ECO:0000256" key="1">
    <source>
        <dbReference type="ARBA" id="ARBA00022723"/>
    </source>
</evidence>
<dbReference type="SUPFAM" id="SSF53639">
    <property type="entry name" value="AraD/HMP-PK domain-like"/>
    <property type="match status" value="1"/>
</dbReference>
<dbReference type="Pfam" id="PF00596">
    <property type="entry name" value="Aldolase_II"/>
    <property type="match status" value="1"/>
</dbReference>
<keyword evidence="5" id="KW-1185">Reference proteome</keyword>
<gene>
    <name evidence="4" type="ORF">N7509_013524</name>
</gene>